<comment type="similarity">
    <text evidence="2">Belongs to the bacterial solute-binding protein 5 family.</text>
</comment>
<protein>
    <submittedName>
        <fullName evidence="4">Peptide/nickel transport system substrate-binding protein</fullName>
    </submittedName>
</protein>
<dbReference type="Gene3D" id="3.40.190.10">
    <property type="entry name" value="Periplasmic binding protein-like II"/>
    <property type="match status" value="1"/>
</dbReference>
<keyword evidence="5" id="KW-1185">Reference proteome</keyword>
<dbReference type="CDD" id="cd08503">
    <property type="entry name" value="PBP2_NikA_DppA_OppA_like_17"/>
    <property type="match status" value="1"/>
</dbReference>
<evidence type="ECO:0000313" key="4">
    <source>
        <dbReference type="EMBL" id="SHJ57010.1"/>
    </source>
</evidence>
<gene>
    <name evidence="4" type="ORF">SAMN02745911_2899</name>
</gene>
<dbReference type="SUPFAM" id="SSF53850">
    <property type="entry name" value="Periplasmic binding protein-like II"/>
    <property type="match status" value="1"/>
</dbReference>
<name>A0ABY1IND5_9HYPH</name>
<evidence type="ECO:0000256" key="2">
    <source>
        <dbReference type="ARBA" id="ARBA00005695"/>
    </source>
</evidence>
<dbReference type="InterPro" id="IPR006311">
    <property type="entry name" value="TAT_signal"/>
</dbReference>
<comment type="subcellular location">
    <subcellularLocation>
        <location evidence="1">Periplasm</location>
    </subcellularLocation>
</comment>
<dbReference type="PROSITE" id="PS51318">
    <property type="entry name" value="TAT"/>
    <property type="match status" value="1"/>
</dbReference>
<dbReference type="Gene3D" id="3.10.105.10">
    <property type="entry name" value="Dipeptide-binding Protein, Domain 3"/>
    <property type="match status" value="1"/>
</dbReference>
<organism evidence="4 5">
    <name type="scientific">Aureimonas altamirensis DSM 21988</name>
    <dbReference type="NCBI Taxonomy" id="1121026"/>
    <lineage>
        <taxon>Bacteria</taxon>
        <taxon>Pseudomonadati</taxon>
        <taxon>Pseudomonadota</taxon>
        <taxon>Alphaproteobacteria</taxon>
        <taxon>Hyphomicrobiales</taxon>
        <taxon>Aurantimonadaceae</taxon>
        <taxon>Aureimonas</taxon>
    </lineage>
</organism>
<dbReference type="EMBL" id="FQZC01000003">
    <property type="protein sequence ID" value="SHJ57010.1"/>
    <property type="molecule type" value="Genomic_DNA"/>
</dbReference>
<dbReference type="PIRSF" id="PIRSF002741">
    <property type="entry name" value="MppA"/>
    <property type="match status" value="1"/>
</dbReference>
<dbReference type="Gene3D" id="3.90.76.10">
    <property type="entry name" value="Dipeptide-binding Protein, Domain 1"/>
    <property type="match status" value="1"/>
</dbReference>
<dbReference type="InterPro" id="IPR030678">
    <property type="entry name" value="Peptide/Ni-bd"/>
</dbReference>
<comment type="caution">
    <text evidence="4">The sequence shown here is derived from an EMBL/GenBank/DDBJ whole genome shotgun (WGS) entry which is preliminary data.</text>
</comment>
<dbReference type="Proteomes" id="UP000184290">
    <property type="component" value="Unassembled WGS sequence"/>
</dbReference>
<dbReference type="InterPro" id="IPR039424">
    <property type="entry name" value="SBP_5"/>
</dbReference>
<dbReference type="InterPro" id="IPR000914">
    <property type="entry name" value="SBP_5_dom"/>
</dbReference>
<evidence type="ECO:0000259" key="3">
    <source>
        <dbReference type="Pfam" id="PF00496"/>
    </source>
</evidence>
<proteinExistence type="inferred from homology"/>
<reference evidence="4 5" key="1">
    <citation type="submission" date="2016-11" db="EMBL/GenBank/DDBJ databases">
        <authorList>
            <person name="Varghese N."/>
            <person name="Submissions S."/>
        </authorList>
    </citation>
    <scope>NUCLEOTIDE SEQUENCE [LARGE SCALE GENOMIC DNA]</scope>
    <source>
        <strain evidence="4 5">DSM 21988</strain>
    </source>
</reference>
<evidence type="ECO:0000256" key="1">
    <source>
        <dbReference type="ARBA" id="ARBA00004418"/>
    </source>
</evidence>
<sequence length="521" mass="56665">MKNDVLTDALGLSRRALLLGSAGMLAVGALGGRARAQEMTPKRGGHLVFGLDTASSSDSIDPAFYTESYMYTVGFQLFNTLVEIGESSELVPSLAESWEPTRPDGSEWRFKIRKGVQFHNGKELDANDVIYSINHHRGPDSKSGAKGSLEAITEIKATGPMEVTITLVGGNADFPYTLTDYHLGIGPDGGDFTKGIGTGAYTLETFQPGVRALTKRFENHWNPDRGFVDSCETLAMSDPTARMAALVSGQVHIINRVDPKMAGRLASMSGVKVFSTPANTMYCFPMRCDMAPFDNVDMRQAMKHAIDREIILKNGYGGAGIVGNDTPIPNWSPYYSADVPKNSYDPDKARSLIQKAGFSGPIELSVSDNGFPGSVDAAQLFRNSASAAGIDITVNRVPSDGYWDEVWMKKPFCASNWSVRPTVDAMLSLILQTGAPWNETYWSNPAFDQLIISARAELDETKRKAIYHDAQVILAQEAGELIPIFVDQQNASTDRIQGIKGIPGGGDMGGYRLSEKVWFES</sequence>
<feature type="domain" description="Solute-binding protein family 5" evidence="3">
    <location>
        <begin position="89"/>
        <end position="423"/>
    </location>
</feature>
<dbReference type="RefSeq" id="WP_060606321.1">
    <property type="nucleotide sequence ID" value="NZ_FQZC01000003.1"/>
</dbReference>
<dbReference type="PANTHER" id="PTHR30290">
    <property type="entry name" value="PERIPLASMIC BINDING COMPONENT OF ABC TRANSPORTER"/>
    <property type="match status" value="1"/>
</dbReference>
<evidence type="ECO:0000313" key="5">
    <source>
        <dbReference type="Proteomes" id="UP000184290"/>
    </source>
</evidence>
<accession>A0ABY1IND5</accession>
<dbReference type="Pfam" id="PF00496">
    <property type="entry name" value="SBP_bac_5"/>
    <property type="match status" value="1"/>
</dbReference>